<dbReference type="EMBL" id="JAPEUY010000020">
    <property type="protein sequence ID" value="KAJ4363217.1"/>
    <property type="molecule type" value="Genomic_DNA"/>
</dbReference>
<dbReference type="OrthoDB" id="2157530at2759"/>
<dbReference type="Pfam" id="PF26639">
    <property type="entry name" value="Het-6_barrel"/>
    <property type="match status" value="1"/>
</dbReference>
<feature type="domain" description="Heterokaryon incompatibility" evidence="1">
    <location>
        <begin position="37"/>
        <end position="185"/>
    </location>
</feature>
<evidence type="ECO:0000313" key="2">
    <source>
        <dbReference type="EMBL" id="KAJ4363217.1"/>
    </source>
</evidence>
<dbReference type="Pfam" id="PF06985">
    <property type="entry name" value="HET"/>
    <property type="match status" value="1"/>
</dbReference>
<reference evidence="2" key="1">
    <citation type="submission" date="2022-10" db="EMBL/GenBank/DDBJ databases">
        <title>Tapping the CABI collections for fungal endophytes: first genome assemblies for Collariella, Neodidymelliopsis, Ascochyta clinopodiicola, Didymella pomorum, Didymosphaeria variabile, Neocosmospora piperis and Neocucurbitaria cava.</title>
        <authorList>
            <person name="Hill R."/>
        </authorList>
    </citation>
    <scope>NUCLEOTIDE SEQUENCE</scope>
    <source>
        <strain evidence="2">IMI 356814</strain>
    </source>
</reference>
<keyword evidence="3" id="KW-1185">Reference proteome</keyword>
<evidence type="ECO:0000313" key="3">
    <source>
        <dbReference type="Proteomes" id="UP001140560"/>
    </source>
</evidence>
<dbReference type="PANTHER" id="PTHR24148">
    <property type="entry name" value="ANKYRIN REPEAT DOMAIN-CONTAINING PROTEIN 39 HOMOLOG-RELATED"/>
    <property type="match status" value="1"/>
</dbReference>
<protein>
    <recommendedName>
        <fullName evidence="1">Heterokaryon incompatibility domain-containing protein</fullName>
    </recommendedName>
</protein>
<evidence type="ECO:0000259" key="1">
    <source>
        <dbReference type="Pfam" id="PF06985"/>
    </source>
</evidence>
<comment type="caution">
    <text evidence="2">The sequence shown here is derived from an EMBL/GenBank/DDBJ whole genome shotgun (WGS) entry which is preliminary data.</text>
</comment>
<name>A0A9W8Y0M6_9PLEO</name>
<dbReference type="InterPro" id="IPR010730">
    <property type="entry name" value="HET"/>
</dbReference>
<gene>
    <name evidence="2" type="ORF">N0V83_010337</name>
</gene>
<accession>A0A9W8Y0M6</accession>
<dbReference type="PANTHER" id="PTHR24148:SF73">
    <property type="entry name" value="HET DOMAIN PROTEIN (AFU_ORTHOLOGUE AFUA_8G01020)"/>
    <property type="match status" value="1"/>
</dbReference>
<dbReference type="AlphaFoldDB" id="A0A9W8Y0M6"/>
<dbReference type="InterPro" id="IPR052895">
    <property type="entry name" value="HetReg/Transcr_Mod"/>
</dbReference>
<dbReference type="Proteomes" id="UP001140560">
    <property type="component" value="Unassembled WGS sequence"/>
</dbReference>
<sequence length="614" mass="70488">MAKPLGVDEVRLLAIERHNHTLHLTTHVHKLDNIPEYAAVSYVWGTTPASKIASCNGKDLLINQSVFEMLQYLDSDRLFWIDAICINQNDAEEKATQIPLMEQIYAQAAFVAVWIGISTPQTRTFMTELPRVLEIARRWVSNIAKNIDPSTRDDCAMPSRDHPFWVGCYQLLHNQWFKRLWTFQEVVFAKRSIIVSDTAWIYPDDLIEFVLEGRLQGYFHYEQESIGYFCGNYTDADRAILFLRYIPKLRLSLQQNRNQTFPYLLFDLRHRLVKEPVDRIWGVAGLLSGDKRQELASIVDYSATGRKEYWKTYLGAFKILMTEMQTLQLLSIPPVLRSQKDVLPTWCPDISKTFACSLSFCEWWNYPVNHTAQYYRELLIDEPGDVNDSFAKRAAIVEHDKKSISFRDNGTQLCVRGFVVDTIVEVVEDSRLQGAMDYTEEAATSRLLRHPLHPINMDWHLKSLSLARRLAHGTNQDKCDIPEEYLMTLLSDCRIKKDLPKMYNEAVTQLTVGSKMNSLSLELRQMRRFIERLTDLAGHSFFATKSGRFGLAQPGCKPGDKLCVFYGGHPLYVLRCSGGDDLAEFCGSAFVPYLMEPAQSDAARIGPDETFVIR</sequence>
<organism evidence="2 3">
    <name type="scientific">Neocucurbitaria cava</name>
    <dbReference type="NCBI Taxonomy" id="798079"/>
    <lineage>
        <taxon>Eukaryota</taxon>
        <taxon>Fungi</taxon>
        <taxon>Dikarya</taxon>
        <taxon>Ascomycota</taxon>
        <taxon>Pezizomycotina</taxon>
        <taxon>Dothideomycetes</taxon>
        <taxon>Pleosporomycetidae</taxon>
        <taxon>Pleosporales</taxon>
        <taxon>Pleosporineae</taxon>
        <taxon>Cucurbitariaceae</taxon>
        <taxon>Neocucurbitaria</taxon>
    </lineage>
</organism>
<proteinExistence type="predicted"/>